<evidence type="ECO:0000256" key="2">
    <source>
        <dbReference type="ARBA" id="ARBA00022490"/>
    </source>
</evidence>
<evidence type="ECO:0000313" key="5">
    <source>
        <dbReference type="Proteomes" id="UP000299102"/>
    </source>
</evidence>
<dbReference type="GO" id="GO:0006974">
    <property type="term" value="P:DNA damage response"/>
    <property type="evidence" value="ECO:0007669"/>
    <property type="project" value="InterPro"/>
</dbReference>
<dbReference type="AlphaFoldDB" id="A0A4C1XXE5"/>
<dbReference type="GO" id="GO:0005737">
    <property type="term" value="C:cytoplasm"/>
    <property type="evidence" value="ECO:0007669"/>
    <property type="project" value="UniProtKB-SubCell"/>
</dbReference>
<organism evidence="4 5">
    <name type="scientific">Eumeta variegata</name>
    <name type="common">Bagworm moth</name>
    <name type="synonym">Eumeta japonica</name>
    <dbReference type="NCBI Taxonomy" id="151549"/>
    <lineage>
        <taxon>Eukaryota</taxon>
        <taxon>Metazoa</taxon>
        <taxon>Ecdysozoa</taxon>
        <taxon>Arthropoda</taxon>
        <taxon>Hexapoda</taxon>
        <taxon>Insecta</taxon>
        <taxon>Pterygota</taxon>
        <taxon>Neoptera</taxon>
        <taxon>Endopterygota</taxon>
        <taxon>Lepidoptera</taxon>
        <taxon>Glossata</taxon>
        <taxon>Ditrysia</taxon>
        <taxon>Tineoidea</taxon>
        <taxon>Psychidae</taxon>
        <taxon>Oiketicinae</taxon>
        <taxon>Eumeta</taxon>
    </lineage>
</organism>
<comment type="subcellular location">
    <subcellularLocation>
        <location evidence="1">Cytoplasm</location>
    </subcellularLocation>
</comment>
<dbReference type="InterPro" id="IPR016024">
    <property type="entry name" value="ARM-type_fold"/>
</dbReference>
<dbReference type="SUPFAM" id="SSF48371">
    <property type="entry name" value="ARM repeat"/>
    <property type="match status" value="1"/>
</dbReference>
<evidence type="ECO:0000313" key="4">
    <source>
        <dbReference type="EMBL" id="GBP68258.1"/>
    </source>
</evidence>
<dbReference type="OrthoDB" id="10057956at2759"/>
<dbReference type="InterPro" id="IPR011989">
    <property type="entry name" value="ARM-like"/>
</dbReference>
<evidence type="ECO:0000256" key="1">
    <source>
        <dbReference type="ARBA" id="ARBA00004496"/>
    </source>
</evidence>
<dbReference type="Proteomes" id="UP000299102">
    <property type="component" value="Unassembled WGS sequence"/>
</dbReference>
<protein>
    <submittedName>
        <fullName evidence="4">Uncharacterized protein</fullName>
    </submittedName>
</protein>
<dbReference type="GO" id="GO:0008283">
    <property type="term" value="P:cell population proliferation"/>
    <property type="evidence" value="ECO:0007669"/>
    <property type="project" value="InterPro"/>
</dbReference>
<dbReference type="GO" id="GO:0005634">
    <property type="term" value="C:nucleus"/>
    <property type="evidence" value="ECO:0007669"/>
    <property type="project" value="TreeGrafter"/>
</dbReference>
<dbReference type="STRING" id="151549.A0A4C1XXE5"/>
<comment type="caution">
    <text evidence="4">The sequence shown here is derived from an EMBL/GenBank/DDBJ whole genome shotgun (WGS) entry which is preliminary data.</text>
</comment>
<comment type="similarity">
    <text evidence="3">Belongs to the BRAT1 family.</text>
</comment>
<keyword evidence="5" id="KW-1185">Reference proteome</keyword>
<dbReference type="InterPro" id="IPR038904">
    <property type="entry name" value="BRAT1"/>
</dbReference>
<dbReference type="PANTHER" id="PTHR21331">
    <property type="entry name" value="BRCA1-ASSOCIATED ATM ACTIVATOR 1"/>
    <property type="match status" value="1"/>
</dbReference>
<dbReference type="EMBL" id="BGZK01001005">
    <property type="protein sequence ID" value="GBP68258.1"/>
    <property type="molecule type" value="Genomic_DNA"/>
</dbReference>
<reference evidence="4 5" key="1">
    <citation type="journal article" date="2019" name="Commun. Biol.">
        <title>The bagworm genome reveals a unique fibroin gene that provides high tensile strength.</title>
        <authorList>
            <person name="Kono N."/>
            <person name="Nakamura H."/>
            <person name="Ohtoshi R."/>
            <person name="Tomita M."/>
            <person name="Numata K."/>
            <person name="Arakawa K."/>
        </authorList>
    </citation>
    <scope>NUCLEOTIDE SEQUENCE [LARGE SCALE GENOMIC DNA]</scope>
</reference>
<dbReference type="PANTHER" id="PTHR21331:SF2">
    <property type="entry name" value="BRCA1-ASSOCIATED ATM ACTIVATOR 1"/>
    <property type="match status" value="1"/>
</dbReference>
<name>A0A4C1XXE5_EUMVA</name>
<evidence type="ECO:0000256" key="3">
    <source>
        <dbReference type="ARBA" id="ARBA00061308"/>
    </source>
</evidence>
<sequence length="698" mass="80164">MDIPNKLKLLFGKLLEPGYVINNYYSDSLISKLQNADKDFLWKLNDFGDDASIKCVLDFVLEPIINNPYEKVKSIEKEDEFIVAALNLITVTIKKFLPPNLSLLLETTPDSPLNNIGELIYSNMHDINWEIKDSALEMLLVCTEISFIKYTPFQKQIIDNNLIVVAATISLNESEFYVQASALKCLGAATKIRSIWEHLLQAHCNIQENLISIMANNPEGIVRKEATIVLSEMYQNLKLTPAFKKTLYEHMVSAAIADFHWEVQVSALKFWKLVIQNYFTDQGMLDGTFPPVTFSKESRKIITLNQSEIHKILVKILDELANNGCLTVLVKLLQDTDVEIIDSAYQVSSELHNILVKYNVCDIIKSNKEINTSLTDEYMNIQQTVKEYVDLNEVMEEAVEEKSDSVIEGIVNSDDINLLSNIYQHRMRLQNEHGNVVNMEPKIKLEKYVSPLAFIKIMSDNDFNMIIEEKHRWKDGIRSLESLLDDILALKGLSSKVPNNRNTHFQNDVLRCESGCRKRVKKLLDKRGSEEGICPFPTRDMPGTVQRVKLCRSELAMNDILRCYYAPRLFLLLRHVRILCHYNARDELNNDKISCVVPQLDTETIMNSKVMNNESHVKERWKNYLESVFACDDTVTETECMIDDGNEREITTDEIMKALKRMKVGKATRYNKVSSEMLRGGRPYWQVCCINVLLLVKS</sequence>
<accession>A0A4C1XXE5</accession>
<gene>
    <name evidence="4" type="ORF">EVAR_48624_1</name>
</gene>
<proteinExistence type="inferred from homology"/>
<dbReference type="Gene3D" id="1.25.10.10">
    <property type="entry name" value="Leucine-rich Repeat Variant"/>
    <property type="match status" value="1"/>
</dbReference>
<keyword evidence="2" id="KW-0963">Cytoplasm</keyword>